<evidence type="ECO:0000313" key="4">
    <source>
        <dbReference type="EMBL" id="GAA5163278.1"/>
    </source>
</evidence>
<keyword evidence="5" id="KW-1185">Reference proteome</keyword>
<accession>A0ABP9QK22</accession>
<dbReference type="InterPro" id="IPR052336">
    <property type="entry name" value="MlaD_Phospholipid_Transporter"/>
</dbReference>
<protein>
    <recommendedName>
        <fullName evidence="3">Mce/MlaD domain-containing protein</fullName>
    </recommendedName>
</protein>
<evidence type="ECO:0000313" key="5">
    <source>
        <dbReference type="Proteomes" id="UP001428817"/>
    </source>
</evidence>
<dbReference type="PANTHER" id="PTHR33371:SF4">
    <property type="entry name" value="INTERMEMBRANE PHOSPHOLIPID TRANSPORT SYSTEM BINDING PROTEIN MLAD"/>
    <property type="match status" value="1"/>
</dbReference>
<dbReference type="EMBL" id="BAABJP010000029">
    <property type="protein sequence ID" value="GAA5163278.1"/>
    <property type="molecule type" value="Genomic_DNA"/>
</dbReference>
<comment type="caution">
    <text evidence="4">The sequence shown here is derived from an EMBL/GenBank/DDBJ whole genome shotgun (WGS) entry which is preliminary data.</text>
</comment>
<evidence type="ECO:0000256" key="1">
    <source>
        <dbReference type="SAM" id="MobiDB-lite"/>
    </source>
</evidence>
<reference evidence="5" key="1">
    <citation type="journal article" date="2019" name="Int. J. Syst. Evol. Microbiol.">
        <title>The Global Catalogue of Microorganisms (GCM) 10K type strain sequencing project: providing services to taxonomists for standard genome sequencing and annotation.</title>
        <authorList>
            <consortium name="The Broad Institute Genomics Platform"/>
            <consortium name="The Broad Institute Genome Sequencing Center for Infectious Disease"/>
            <person name="Wu L."/>
            <person name="Ma J."/>
        </authorList>
    </citation>
    <scope>NUCLEOTIDE SEQUENCE [LARGE SCALE GENOMIC DNA]</scope>
    <source>
        <strain evidence="5">JCM 18303</strain>
    </source>
</reference>
<feature type="transmembrane region" description="Helical" evidence="2">
    <location>
        <begin position="12"/>
        <end position="32"/>
    </location>
</feature>
<evidence type="ECO:0000256" key="2">
    <source>
        <dbReference type="SAM" id="Phobius"/>
    </source>
</evidence>
<proteinExistence type="predicted"/>
<sequence length="421" mass="44457">MARNPNSKTGTYVIGVIGILVVVGIGLLAATAHKGLPFVPRTEVRAAFTNVDSLKPGDEVREFSSRIGQVEKIDYVDGKAVVTMALDGDREAYADASAQVWDFSALAQKFVELNLGTPTAGPLGDRVIASERNTDSDSINELLNVFDPKTRAATSTFLADFGGGMTGHGQGFQGLVHNSPALVKDIGSVSSALADPDAELPETLRSIDRLAGRFADRRGDIEATVRDFGTTMEAISVDDAKPLSASLQKLPSTLDTAKTALDALNTPLSDTASAFETGRPGFKGLGDATPDTRAFLRDSRTPLDKVPDVSDDAKPAVRELSDTFADVSPLAPKVRTTFENAAEPLDVLKGYARETGWWAVRLHSFVSESVAPGIHYANANANVGAATVTGSVIRDRFTVPRNPYPKPGAASFDRAGAPGGK</sequence>
<keyword evidence="2" id="KW-0812">Transmembrane</keyword>
<organism evidence="4 5">
    <name type="scientific">Pseudonocardia eucalypti</name>
    <dbReference type="NCBI Taxonomy" id="648755"/>
    <lineage>
        <taxon>Bacteria</taxon>
        <taxon>Bacillati</taxon>
        <taxon>Actinomycetota</taxon>
        <taxon>Actinomycetes</taxon>
        <taxon>Pseudonocardiales</taxon>
        <taxon>Pseudonocardiaceae</taxon>
        <taxon>Pseudonocardia</taxon>
    </lineage>
</organism>
<keyword evidence="2" id="KW-1133">Transmembrane helix</keyword>
<name>A0ABP9QK22_9PSEU</name>
<dbReference type="PANTHER" id="PTHR33371">
    <property type="entry name" value="INTERMEMBRANE PHOSPHOLIPID TRANSPORT SYSTEM BINDING PROTEIN MLAD-RELATED"/>
    <property type="match status" value="1"/>
</dbReference>
<dbReference type="Proteomes" id="UP001428817">
    <property type="component" value="Unassembled WGS sequence"/>
</dbReference>
<feature type="domain" description="Mce/MlaD" evidence="3">
    <location>
        <begin position="42"/>
        <end position="114"/>
    </location>
</feature>
<evidence type="ECO:0000259" key="3">
    <source>
        <dbReference type="Pfam" id="PF02470"/>
    </source>
</evidence>
<dbReference type="RefSeq" id="WP_185060813.1">
    <property type="nucleotide sequence ID" value="NZ_BAABJP010000029.1"/>
</dbReference>
<keyword evidence="2" id="KW-0472">Membrane</keyword>
<gene>
    <name evidence="4" type="ORF">GCM10023321_49900</name>
</gene>
<dbReference type="InterPro" id="IPR003399">
    <property type="entry name" value="Mce/MlaD"/>
</dbReference>
<dbReference type="Pfam" id="PF02470">
    <property type="entry name" value="MlaD"/>
    <property type="match status" value="1"/>
</dbReference>
<feature type="region of interest" description="Disordered" evidence="1">
    <location>
        <begin position="400"/>
        <end position="421"/>
    </location>
</feature>